<evidence type="ECO:0000256" key="2">
    <source>
        <dbReference type="ARBA" id="ARBA00022741"/>
    </source>
</evidence>
<dbReference type="InterPro" id="IPR041679">
    <property type="entry name" value="DNA2/NAM7-like_C"/>
</dbReference>
<dbReference type="GO" id="GO:0005524">
    <property type="term" value="F:ATP binding"/>
    <property type="evidence" value="ECO:0007669"/>
    <property type="project" value="UniProtKB-KW"/>
</dbReference>
<dbReference type="GO" id="GO:0016787">
    <property type="term" value="F:hydrolase activity"/>
    <property type="evidence" value="ECO:0007669"/>
    <property type="project" value="UniProtKB-KW"/>
</dbReference>
<dbReference type="Pfam" id="PF13086">
    <property type="entry name" value="AAA_11"/>
    <property type="match status" value="1"/>
</dbReference>
<accession>A0A915KZT8</accession>
<dbReference type="PANTHER" id="PTHR43788">
    <property type="entry name" value="DNA2/NAM7 HELICASE FAMILY MEMBER"/>
    <property type="match status" value="1"/>
</dbReference>
<keyword evidence="5" id="KW-0067">ATP-binding</keyword>
<feature type="domain" description="DNA2/NAM7 helicase helicase" evidence="6">
    <location>
        <begin position="428"/>
        <end position="707"/>
    </location>
</feature>
<evidence type="ECO:0000256" key="5">
    <source>
        <dbReference type="ARBA" id="ARBA00022840"/>
    </source>
</evidence>
<feature type="domain" description="DNA2/NAM7 helicase-like C-terminal" evidence="7">
    <location>
        <begin position="715"/>
        <end position="846"/>
    </location>
</feature>
<keyword evidence="3" id="KW-0378">Hydrolase</keyword>
<dbReference type="PANTHER" id="PTHR43788:SF16">
    <property type="entry name" value="HELICASE WITH ZINC FINGER 2"/>
    <property type="match status" value="1"/>
</dbReference>
<sequence length="921" mass="105055">MLSPVYMDLSHGFISDYITWHGVASKPKTYVRHFIGTIVENNSKLFRTIDGEKMFLKGLKSSGLSYRIFEKPPKAGFCKSSILSVNTNSVHNTYFDAELQLQNPDGSKVVSLFGKKHDLAHYPSMIMDGGHKLLIQQRQFSQFLALEERNNIESAINILLNNKRRSCTVESYNVEGCQVIVKSSDDVHQWTCTLNFADLPLATTPHDERKFQPFASVDDFKIRALSNLILETAESHTEQPSKIVKFKGVSIHLSENDESNRLRGKLGTLFVKFHLPCTLCRSRRINFCRSGVQLGAIRNDLVRDLIQMDHFCISVMINNSSCVLHCSSVDVEKISAEIKEESQFVITARVTYTSTIIPLGILPSIFENCVIEYLPIPMPARLMIQAMAKLDEISWCNSDLVKLILGTYVPSNKQSIELNWNHCPVTPNEEQKEAVERSLSEKIWFIWGPPGTGKSDVVVMAAYHAVQENMRSYTQRLKPVLTPLRTYGDDIEPPIQAEVEDEKARKFVTLVTAPSNAAVDNILARLIRHQFTERQHCKIVRVYSTEIEQLDFPEPRRERRSMTFCINVDHRQYALHHQLRQNVRFGEKIRNYDIENRRKYLELVHNSNMPEPDQDESFLRVIKEGEKEILRDADIILTTCSTANWIRLKPVIRSQSFDQHGVRQLIIDEAGHSTITETLIPLCTAMNADNIVLIGDPKQLRPVLKSKDAQAFKFDYSLLDIYVQEKGISTMLKRHYRMHEDIAAFPSVAFYKDQLVIEQPDIQRSRNLASPFKWADNNAAIFLHCNGGDETSNTMTRLIAILMSHANINQEDICVITVYRRQKNILQRQLKTSFPKVNICTVESCQVFTHPVASFFVIVVRRYQVFAREVDDQASTWVDFVKNANLQGPEGGCCGKWRHLDDADVIIDGAQCLSKGVGNRG</sequence>
<keyword evidence="8" id="KW-1185">Reference proteome</keyword>
<evidence type="ECO:0000259" key="7">
    <source>
        <dbReference type="Pfam" id="PF13087"/>
    </source>
</evidence>
<dbReference type="InterPro" id="IPR050534">
    <property type="entry name" value="Coronavir_polyprotein_1ab"/>
</dbReference>
<dbReference type="WBParaSite" id="nRc.2.0.1.t43959-RA">
    <property type="protein sequence ID" value="nRc.2.0.1.t43959-RA"/>
    <property type="gene ID" value="nRc.2.0.1.g43959"/>
</dbReference>
<dbReference type="InterPro" id="IPR027417">
    <property type="entry name" value="P-loop_NTPase"/>
</dbReference>
<dbReference type="Pfam" id="PF13087">
    <property type="entry name" value="AAA_12"/>
    <property type="match status" value="1"/>
</dbReference>
<comment type="similarity">
    <text evidence="1">Belongs to the DNA2/NAM7 helicase family.</text>
</comment>
<protein>
    <submittedName>
        <fullName evidence="9">RNA helicase</fullName>
    </submittedName>
</protein>
<organism evidence="8 9">
    <name type="scientific">Romanomermis culicivorax</name>
    <name type="common">Nematode worm</name>
    <dbReference type="NCBI Taxonomy" id="13658"/>
    <lineage>
        <taxon>Eukaryota</taxon>
        <taxon>Metazoa</taxon>
        <taxon>Ecdysozoa</taxon>
        <taxon>Nematoda</taxon>
        <taxon>Enoplea</taxon>
        <taxon>Dorylaimia</taxon>
        <taxon>Mermithida</taxon>
        <taxon>Mermithoidea</taxon>
        <taxon>Mermithidae</taxon>
        <taxon>Romanomermis</taxon>
    </lineage>
</organism>
<evidence type="ECO:0000256" key="4">
    <source>
        <dbReference type="ARBA" id="ARBA00022806"/>
    </source>
</evidence>
<dbReference type="InterPro" id="IPR041677">
    <property type="entry name" value="DNA2/NAM7_AAA_11"/>
</dbReference>
<evidence type="ECO:0000313" key="8">
    <source>
        <dbReference type="Proteomes" id="UP000887565"/>
    </source>
</evidence>
<dbReference type="AlphaFoldDB" id="A0A915KZT8"/>
<name>A0A915KZT8_ROMCU</name>
<evidence type="ECO:0000313" key="9">
    <source>
        <dbReference type="WBParaSite" id="nRc.2.0.1.t43959-RA"/>
    </source>
</evidence>
<dbReference type="SUPFAM" id="SSF52540">
    <property type="entry name" value="P-loop containing nucleoside triphosphate hydrolases"/>
    <property type="match status" value="1"/>
</dbReference>
<keyword evidence="4" id="KW-0347">Helicase</keyword>
<evidence type="ECO:0000256" key="3">
    <source>
        <dbReference type="ARBA" id="ARBA00022801"/>
    </source>
</evidence>
<dbReference type="Gene3D" id="3.40.50.300">
    <property type="entry name" value="P-loop containing nucleotide triphosphate hydrolases"/>
    <property type="match status" value="2"/>
</dbReference>
<evidence type="ECO:0000256" key="1">
    <source>
        <dbReference type="ARBA" id="ARBA00007913"/>
    </source>
</evidence>
<evidence type="ECO:0000259" key="6">
    <source>
        <dbReference type="Pfam" id="PF13086"/>
    </source>
</evidence>
<reference evidence="9" key="1">
    <citation type="submission" date="2022-11" db="UniProtKB">
        <authorList>
            <consortium name="WormBaseParasite"/>
        </authorList>
    </citation>
    <scope>IDENTIFICATION</scope>
</reference>
<dbReference type="Proteomes" id="UP000887565">
    <property type="component" value="Unplaced"/>
</dbReference>
<proteinExistence type="inferred from homology"/>
<keyword evidence="2" id="KW-0547">Nucleotide-binding</keyword>
<dbReference type="GO" id="GO:0043139">
    <property type="term" value="F:5'-3' DNA helicase activity"/>
    <property type="evidence" value="ECO:0007669"/>
    <property type="project" value="TreeGrafter"/>
</dbReference>